<proteinExistence type="predicted"/>
<dbReference type="AlphaFoldDB" id="A0A0F9INH1"/>
<dbReference type="EMBL" id="LAZR01020464">
    <property type="protein sequence ID" value="KKL88777.1"/>
    <property type="molecule type" value="Genomic_DNA"/>
</dbReference>
<evidence type="ECO:0000313" key="1">
    <source>
        <dbReference type="EMBL" id="KKL88777.1"/>
    </source>
</evidence>
<accession>A0A0F9INH1</accession>
<name>A0A0F9INH1_9ZZZZ</name>
<comment type="caution">
    <text evidence="1">The sequence shown here is derived from an EMBL/GenBank/DDBJ whole genome shotgun (WGS) entry which is preliminary data.</text>
</comment>
<reference evidence="1" key="1">
    <citation type="journal article" date="2015" name="Nature">
        <title>Complex archaea that bridge the gap between prokaryotes and eukaryotes.</title>
        <authorList>
            <person name="Spang A."/>
            <person name="Saw J.H."/>
            <person name="Jorgensen S.L."/>
            <person name="Zaremba-Niedzwiedzka K."/>
            <person name="Martijn J."/>
            <person name="Lind A.E."/>
            <person name="van Eijk R."/>
            <person name="Schleper C."/>
            <person name="Guy L."/>
            <person name="Ettema T.J."/>
        </authorList>
    </citation>
    <scope>NUCLEOTIDE SEQUENCE</scope>
</reference>
<sequence length="78" mass="9392">MKTEELFESEVEMVTRAIEQAKHHPRMVQWELHHDDYKDALLDATYEVLIRDVRWTGSMNLVRKMIRRQVVAQKRQGL</sequence>
<protein>
    <submittedName>
        <fullName evidence="1">Uncharacterized protein</fullName>
    </submittedName>
</protein>
<organism evidence="1">
    <name type="scientific">marine sediment metagenome</name>
    <dbReference type="NCBI Taxonomy" id="412755"/>
    <lineage>
        <taxon>unclassified sequences</taxon>
        <taxon>metagenomes</taxon>
        <taxon>ecological metagenomes</taxon>
    </lineage>
</organism>
<gene>
    <name evidence="1" type="ORF">LCGC14_1921300</name>
</gene>